<evidence type="ECO:0000256" key="4">
    <source>
        <dbReference type="ARBA" id="ARBA00022827"/>
    </source>
</evidence>
<evidence type="ECO:0000256" key="9">
    <source>
        <dbReference type="SAM" id="MobiDB-lite"/>
    </source>
</evidence>
<dbReference type="GO" id="GO:0005743">
    <property type="term" value="C:mitochondrial inner membrane"/>
    <property type="evidence" value="ECO:0007669"/>
    <property type="project" value="UniProtKB-SubCell"/>
</dbReference>
<dbReference type="Pfam" id="PF13499">
    <property type="entry name" value="EF-hand_7"/>
    <property type="match status" value="1"/>
</dbReference>
<dbReference type="InterPro" id="IPR002048">
    <property type="entry name" value="EF_hand_dom"/>
</dbReference>
<dbReference type="GO" id="GO:0003954">
    <property type="term" value="F:NADH dehydrogenase activity"/>
    <property type="evidence" value="ECO:0007669"/>
    <property type="project" value="InterPro"/>
</dbReference>
<dbReference type="Pfam" id="PF07992">
    <property type="entry name" value="Pyr_redox_2"/>
    <property type="match status" value="1"/>
</dbReference>
<evidence type="ECO:0000259" key="11">
    <source>
        <dbReference type="PROSITE" id="PS50222"/>
    </source>
</evidence>
<feature type="domain" description="EF-hand" evidence="11">
    <location>
        <begin position="545"/>
        <end position="580"/>
    </location>
</feature>
<proteinExistence type="inferred from homology"/>
<evidence type="ECO:0000313" key="13">
    <source>
        <dbReference type="Proteomes" id="UP000827549"/>
    </source>
</evidence>
<keyword evidence="10" id="KW-0472">Membrane</keyword>
<comment type="similarity">
    <text evidence="2">Belongs to the NADH dehydrogenase family.</text>
</comment>
<dbReference type="SMART" id="SM00054">
    <property type="entry name" value="EFh"/>
    <property type="match status" value="2"/>
</dbReference>
<keyword evidence="4" id="KW-0274">FAD</keyword>
<dbReference type="Proteomes" id="UP000827549">
    <property type="component" value="Chromosome 5"/>
</dbReference>
<keyword evidence="6" id="KW-0809">Transit peptide</keyword>
<protein>
    <submittedName>
        <fullName evidence="12">External alternative NAD(P)H-ubiquinone oxidoreductase B1, mitochondrial</fullName>
    </submittedName>
</protein>
<sequence length="697" mass="77120">MLLRQPLGALRLARHAAAPLTAPLALARASPAPITRVVTSSTGLGLGAARFLSSSFGGASSRQRPRAGPRPQPHPTSPILQQARAKWSFAKYGFLESKFADRHPYIAMIIRLVGSVIFGGLLIVGCILLHDMFTYSDRHVDRVPSNPLSLHPRRGGPKNLPIIEVNLDDEEDETKIAIGKKPRLVVIGGGFGAVALIQSLPHDAYNVTVVCPTTYFNFTPLLPSACVGTVEVRSLVEPLRKIIARVHGHYVCGEAVDVALGERLLEVELPGDGGPTRAYLPYDKLVVAVGSRSNDHGVKGLENCYQLKTIPDAQAVRRRIMDNLETASLPTTTPEERKRLLSFIVCGGGPTGVEFAAELADMLNEDVAQYFPRILKDDIKVSIIQSRDHILNTYSEKISEFAEKHFSRTNVEVIANARVQEVTPDRVILTQKDADGTNVLKEIEAGFVLWSTGIAMQPFTKRMVEQLPNQFHSKAVQVDAYLRVEGAPKGTVYCIGDASTIHLDMLNDLLKLWEKFDINKDNKLDVNEWHAMAKYIKKKYPLTSVNLQKVHDIFVEYDKDHDDALTLNEVAEMFQALGRKVTTLPATAQVASQQGKYIGKMLSKLAKAAPTLKANDICDLDDEAYFHPFSYAHLGSLAYVGNSAVFDYYGYSAAGGIVAMYAWRSVYWGEQSSMRTRFLLMLDWIKRGIFGRDLSRF</sequence>
<dbReference type="InterPro" id="IPR023753">
    <property type="entry name" value="FAD/NAD-binding_dom"/>
</dbReference>
<keyword evidence="8" id="KW-0520">NAD</keyword>
<reference evidence="12" key="1">
    <citation type="submission" date="2023-10" db="EMBL/GenBank/DDBJ databases">
        <authorList>
            <person name="Noh H."/>
        </authorList>
    </citation>
    <scope>NUCLEOTIDE SEQUENCE</scope>
    <source>
        <strain evidence="12">DUCC4014</strain>
    </source>
</reference>
<keyword evidence="13" id="KW-1185">Reference proteome</keyword>
<feature type="transmembrane region" description="Helical" evidence="10">
    <location>
        <begin position="105"/>
        <end position="129"/>
    </location>
</feature>
<dbReference type="EMBL" id="CP086718">
    <property type="protein sequence ID" value="WOO83223.1"/>
    <property type="molecule type" value="Genomic_DNA"/>
</dbReference>
<dbReference type="InterPro" id="IPR054585">
    <property type="entry name" value="NDH2-like_C"/>
</dbReference>
<feature type="transmembrane region" description="Helical" evidence="10">
    <location>
        <begin position="184"/>
        <end position="201"/>
    </location>
</feature>
<dbReference type="AlphaFoldDB" id="A0AAF0YAK2"/>
<evidence type="ECO:0000256" key="5">
    <source>
        <dbReference type="ARBA" id="ARBA00022837"/>
    </source>
</evidence>
<feature type="region of interest" description="Disordered" evidence="9">
    <location>
        <begin position="55"/>
        <end position="78"/>
    </location>
</feature>
<dbReference type="InterPro" id="IPR045024">
    <property type="entry name" value="NDH-2"/>
</dbReference>
<dbReference type="PROSITE" id="PS00018">
    <property type="entry name" value="EF_HAND_1"/>
    <property type="match status" value="2"/>
</dbReference>
<evidence type="ECO:0000313" key="12">
    <source>
        <dbReference type="EMBL" id="WOO83223.1"/>
    </source>
</evidence>
<dbReference type="SUPFAM" id="SSF51905">
    <property type="entry name" value="FAD/NAD(P)-binding domain"/>
    <property type="match status" value="2"/>
</dbReference>
<dbReference type="PANTHER" id="PTHR43706:SF50">
    <property type="entry name" value="NADH DEHYDROGENASE (UBIQUINONE)-RELATED"/>
    <property type="match status" value="1"/>
</dbReference>
<keyword evidence="7" id="KW-0560">Oxidoreductase</keyword>
<organism evidence="12 13">
    <name type="scientific">Vanrija pseudolonga</name>
    <dbReference type="NCBI Taxonomy" id="143232"/>
    <lineage>
        <taxon>Eukaryota</taxon>
        <taxon>Fungi</taxon>
        <taxon>Dikarya</taxon>
        <taxon>Basidiomycota</taxon>
        <taxon>Agaricomycotina</taxon>
        <taxon>Tremellomycetes</taxon>
        <taxon>Trichosporonales</taxon>
        <taxon>Trichosporonaceae</taxon>
        <taxon>Vanrija</taxon>
    </lineage>
</organism>
<dbReference type="InterPro" id="IPR011992">
    <property type="entry name" value="EF-hand-dom_pair"/>
</dbReference>
<keyword evidence="3" id="KW-0285">Flavoprotein</keyword>
<evidence type="ECO:0000256" key="2">
    <source>
        <dbReference type="ARBA" id="ARBA00005272"/>
    </source>
</evidence>
<dbReference type="InterPro" id="IPR036188">
    <property type="entry name" value="FAD/NAD-bd_sf"/>
</dbReference>
<dbReference type="RefSeq" id="XP_062629249.1">
    <property type="nucleotide sequence ID" value="XM_062773265.1"/>
</dbReference>
<dbReference type="InterPro" id="IPR018247">
    <property type="entry name" value="EF_Hand_1_Ca_BS"/>
</dbReference>
<evidence type="ECO:0000256" key="1">
    <source>
        <dbReference type="ARBA" id="ARBA00004137"/>
    </source>
</evidence>
<dbReference type="GO" id="GO:0005509">
    <property type="term" value="F:calcium ion binding"/>
    <property type="evidence" value="ECO:0007669"/>
    <property type="project" value="InterPro"/>
</dbReference>
<dbReference type="PANTHER" id="PTHR43706">
    <property type="entry name" value="NADH DEHYDROGENASE"/>
    <property type="match status" value="1"/>
</dbReference>
<evidence type="ECO:0000256" key="10">
    <source>
        <dbReference type="SAM" id="Phobius"/>
    </source>
</evidence>
<gene>
    <name evidence="12" type="primary">NDB1</name>
    <name evidence="12" type="ORF">LOC62_05G006746</name>
</gene>
<name>A0AAF0YAK2_9TREE</name>
<keyword evidence="10" id="KW-0812">Transmembrane</keyword>
<dbReference type="GeneID" id="87809922"/>
<keyword evidence="10" id="KW-1133">Transmembrane helix</keyword>
<dbReference type="PRINTS" id="PR00368">
    <property type="entry name" value="FADPNR"/>
</dbReference>
<keyword evidence="5" id="KW-0106">Calcium</keyword>
<dbReference type="Pfam" id="PF22366">
    <property type="entry name" value="NDH2_C"/>
    <property type="match status" value="1"/>
</dbReference>
<evidence type="ECO:0000256" key="3">
    <source>
        <dbReference type="ARBA" id="ARBA00022630"/>
    </source>
</evidence>
<feature type="domain" description="EF-hand" evidence="11">
    <location>
        <begin position="504"/>
        <end position="539"/>
    </location>
</feature>
<evidence type="ECO:0000256" key="7">
    <source>
        <dbReference type="ARBA" id="ARBA00023002"/>
    </source>
</evidence>
<comment type="subcellular location">
    <subcellularLocation>
        <location evidence="1">Mitochondrion inner membrane</location>
        <topology evidence="1">Peripheral membrane protein</topology>
        <orientation evidence="1">Intermembrane side</orientation>
    </subcellularLocation>
</comment>
<dbReference type="PROSITE" id="PS50222">
    <property type="entry name" value="EF_HAND_2"/>
    <property type="match status" value="2"/>
</dbReference>
<dbReference type="SUPFAM" id="SSF47473">
    <property type="entry name" value="EF-hand"/>
    <property type="match status" value="1"/>
</dbReference>
<dbReference type="Gene3D" id="3.50.50.100">
    <property type="match status" value="2"/>
</dbReference>
<accession>A0AAF0YAK2</accession>
<evidence type="ECO:0000256" key="6">
    <source>
        <dbReference type="ARBA" id="ARBA00022946"/>
    </source>
</evidence>
<evidence type="ECO:0000256" key="8">
    <source>
        <dbReference type="ARBA" id="ARBA00023027"/>
    </source>
</evidence>